<dbReference type="Gene3D" id="3.40.630.30">
    <property type="match status" value="1"/>
</dbReference>
<dbReference type="SUPFAM" id="SSF55729">
    <property type="entry name" value="Acyl-CoA N-acyltransferases (Nat)"/>
    <property type="match status" value="1"/>
</dbReference>
<reference evidence="2 3" key="1">
    <citation type="submission" date="2016-10" db="EMBL/GenBank/DDBJ databases">
        <authorList>
            <person name="de Groot N.N."/>
        </authorList>
    </citation>
    <scope>NUCLEOTIDE SEQUENCE [LARGE SCALE GENOMIC DNA]</scope>
    <source>
        <strain evidence="2 3">DSM 25186</strain>
    </source>
</reference>
<dbReference type="STRING" id="1075417.SAMN05421823_107130"/>
<evidence type="ECO:0000259" key="1">
    <source>
        <dbReference type="PROSITE" id="PS51186"/>
    </source>
</evidence>
<dbReference type="GO" id="GO:0016747">
    <property type="term" value="F:acyltransferase activity, transferring groups other than amino-acyl groups"/>
    <property type="evidence" value="ECO:0007669"/>
    <property type="project" value="InterPro"/>
</dbReference>
<dbReference type="RefSeq" id="WP_089684444.1">
    <property type="nucleotide sequence ID" value="NZ_FNFO01000007.1"/>
</dbReference>
<dbReference type="Proteomes" id="UP000198510">
    <property type="component" value="Unassembled WGS sequence"/>
</dbReference>
<keyword evidence="2" id="KW-0808">Transferase</keyword>
<feature type="domain" description="N-acetyltransferase" evidence="1">
    <location>
        <begin position="8"/>
        <end position="167"/>
    </location>
</feature>
<keyword evidence="3" id="KW-1185">Reference proteome</keyword>
<dbReference type="PANTHER" id="PTHR43328">
    <property type="entry name" value="ACETYLTRANSFERASE-RELATED"/>
    <property type="match status" value="1"/>
</dbReference>
<sequence length="172" mass="19411">MIITGEKFVLRPFTMQDVPAVAKYANNKAIADNLRDVFPHPYSEQDAEEFIRYMTIQSEPMTHFAIDIDGEAVGTIGIFLKSDVYRKNAEIGYWLAEPFWGKGIITEVIKLIVAYAFATFDLVRIYAEPFATNVGSIRALEKAGFVREALLRQAAIKNDVLLDSTIYARLKP</sequence>
<proteinExistence type="predicted"/>
<protein>
    <submittedName>
        <fullName evidence="2">Protein N-acetyltransferase, RimJ/RimL family</fullName>
    </submittedName>
</protein>
<dbReference type="AlphaFoldDB" id="A0A1G9LQ15"/>
<accession>A0A1G9LQ15</accession>
<dbReference type="OrthoDB" id="9788916at2"/>
<gene>
    <name evidence="2" type="ORF">SAMN05421823_107130</name>
</gene>
<evidence type="ECO:0000313" key="2">
    <source>
        <dbReference type="EMBL" id="SDL64020.1"/>
    </source>
</evidence>
<dbReference type="PANTHER" id="PTHR43328:SF1">
    <property type="entry name" value="N-ACETYLTRANSFERASE DOMAIN-CONTAINING PROTEIN"/>
    <property type="match status" value="1"/>
</dbReference>
<organism evidence="2 3">
    <name type="scientific">Catalinimonas alkaloidigena</name>
    <dbReference type="NCBI Taxonomy" id="1075417"/>
    <lineage>
        <taxon>Bacteria</taxon>
        <taxon>Pseudomonadati</taxon>
        <taxon>Bacteroidota</taxon>
        <taxon>Cytophagia</taxon>
        <taxon>Cytophagales</taxon>
        <taxon>Catalimonadaceae</taxon>
        <taxon>Catalinimonas</taxon>
    </lineage>
</organism>
<dbReference type="Pfam" id="PF13302">
    <property type="entry name" value="Acetyltransf_3"/>
    <property type="match status" value="1"/>
</dbReference>
<dbReference type="EMBL" id="FNFO01000007">
    <property type="protein sequence ID" value="SDL64020.1"/>
    <property type="molecule type" value="Genomic_DNA"/>
</dbReference>
<dbReference type="PROSITE" id="PS51186">
    <property type="entry name" value="GNAT"/>
    <property type="match status" value="1"/>
</dbReference>
<dbReference type="InterPro" id="IPR016181">
    <property type="entry name" value="Acyl_CoA_acyltransferase"/>
</dbReference>
<name>A0A1G9LQ15_9BACT</name>
<evidence type="ECO:0000313" key="3">
    <source>
        <dbReference type="Proteomes" id="UP000198510"/>
    </source>
</evidence>
<dbReference type="InterPro" id="IPR000182">
    <property type="entry name" value="GNAT_dom"/>
</dbReference>